<organism evidence="1">
    <name type="scientific">Siphoviridae sp. ctLeG9</name>
    <dbReference type="NCBI Taxonomy" id="2827848"/>
    <lineage>
        <taxon>Viruses</taxon>
        <taxon>Duplodnaviria</taxon>
        <taxon>Heunggongvirae</taxon>
        <taxon>Uroviricota</taxon>
        <taxon>Caudoviricetes</taxon>
    </lineage>
</organism>
<reference evidence="1" key="1">
    <citation type="journal article" date="2021" name="Proc. Natl. Acad. Sci. U.S.A.">
        <title>A Catalog of Tens of Thousands of Viruses from Human Metagenomes Reveals Hidden Associations with Chronic Diseases.</title>
        <authorList>
            <person name="Tisza M.J."/>
            <person name="Buck C.B."/>
        </authorList>
    </citation>
    <scope>NUCLEOTIDE SEQUENCE</scope>
    <source>
        <strain evidence="1">CtLeG9</strain>
    </source>
</reference>
<dbReference type="InterPro" id="IPR046349">
    <property type="entry name" value="C1-like_sf"/>
</dbReference>
<accession>A0A8S5RUS8</accession>
<keyword evidence="1" id="KW-0804">Transcription</keyword>
<dbReference type="EMBL" id="BK032495">
    <property type="protein sequence ID" value="DAF42516.1"/>
    <property type="molecule type" value="Genomic_DNA"/>
</dbReference>
<name>A0A8S5RUS8_9CAUD</name>
<keyword evidence="1" id="KW-0240">DNA-directed RNA polymerase</keyword>
<dbReference type="SUPFAM" id="SSF57889">
    <property type="entry name" value="Cysteine-rich domain"/>
    <property type="match status" value="1"/>
</dbReference>
<evidence type="ECO:0000313" key="1">
    <source>
        <dbReference type="EMBL" id="DAF42516.1"/>
    </source>
</evidence>
<protein>
    <submittedName>
        <fullName evidence="1">DNA-directed RNA polymerase</fullName>
    </submittedName>
</protein>
<dbReference type="GO" id="GO:0000428">
    <property type="term" value="C:DNA-directed RNA polymerase complex"/>
    <property type="evidence" value="ECO:0007669"/>
    <property type="project" value="UniProtKB-KW"/>
</dbReference>
<sequence>MNNNDEYQTHCEKCGVELTGEENLYYGWLCHDCDDEVHQSCLAEIEKEKS</sequence>
<proteinExistence type="predicted"/>